<dbReference type="EMBL" id="VXBP01003355">
    <property type="protein sequence ID" value="NXN95412.1"/>
    <property type="molecule type" value="Genomic_DNA"/>
</dbReference>
<dbReference type="PANTHER" id="PTHR35255:SF1">
    <property type="entry name" value="TRANSMEMBRANE PROTEIN 71"/>
    <property type="match status" value="1"/>
</dbReference>
<gene>
    <name evidence="2" type="primary">Tmem71</name>
    <name evidence="2" type="ORF">RHICYA_R01320</name>
</gene>
<feature type="non-terminal residue" evidence="2">
    <location>
        <position position="194"/>
    </location>
</feature>
<dbReference type="Pfam" id="PF15121">
    <property type="entry name" value="TMEM71"/>
    <property type="match status" value="1"/>
</dbReference>
<accession>A0A7L1N7I2</accession>
<sequence length="194" mass="21577">SYACAFLDNDLAHECCCPSPLTSSLSTCRRSPRLLFNGFYILTEDSFLSNEEGNTTLTPPQIIVTYKENLVCVFRRRKKIHRSLASLFNLSTSSSWLSSTMLSNMDSLHVDDSWAAGCSNLEASQKYTESRTVQHVLPQMVVLMACLIISVCPRCILGGLSATLLMIILIFLLSQDAAVSSFFSLDTFFKTSKF</sequence>
<organism evidence="2 3">
    <name type="scientific">Rhinopomastus cyanomelas</name>
    <name type="common">Common scimitarbill</name>
    <dbReference type="NCBI Taxonomy" id="113115"/>
    <lineage>
        <taxon>Eukaryota</taxon>
        <taxon>Metazoa</taxon>
        <taxon>Chordata</taxon>
        <taxon>Craniata</taxon>
        <taxon>Vertebrata</taxon>
        <taxon>Euteleostomi</taxon>
        <taxon>Archelosauria</taxon>
        <taxon>Archosauria</taxon>
        <taxon>Dinosauria</taxon>
        <taxon>Saurischia</taxon>
        <taxon>Theropoda</taxon>
        <taxon>Coelurosauria</taxon>
        <taxon>Aves</taxon>
        <taxon>Neognathae</taxon>
        <taxon>Neoaves</taxon>
        <taxon>Telluraves</taxon>
        <taxon>Coraciimorphae</taxon>
        <taxon>Bucerotiformes</taxon>
        <taxon>Rhinopomastidae</taxon>
        <taxon>Rhinopomastus</taxon>
    </lineage>
</organism>
<feature type="transmembrane region" description="Helical" evidence="1">
    <location>
        <begin position="136"/>
        <end position="157"/>
    </location>
</feature>
<evidence type="ECO:0000313" key="2">
    <source>
        <dbReference type="EMBL" id="NXN95412.1"/>
    </source>
</evidence>
<name>A0A7L1N7I2_RHICY</name>
<dbReference type="PANTHER" id="PTHR35255">
    <property type="entry name" value="TRANSMEMBRANE PROTEIN 71"/>
    <property type="match status" value="1"/>
</dbReference>
<feature type="non-terminal residue" evidence="2">
    <location>
        <position position="1"/>
    </location>
</feature>
<keyword evidence="1" id="KW-0812">Transmembrane</keyword>
<evidence type="ECO:0000256" key="1">
    <source>
        <dbReference type="SAM" id="Phobius"/>
    </source>
</evidence>
<protein>
    <submittedName>
        <fullName evidence="2">TMM71 protein</fullName>
    </submittedName>
</protein>
<keyword evidence="1" id="KW-1133">Transmembrane helix</keyword>
<feature type="transmembrane region" description="Helical" evidence="1">
    <location>
        <begin position="164"/>
        <end position="185"/>
    </location>
</feature>
<dbReference type="InterPro" id="IPR027975">
    <property type="entry name" value="TMEM71"/>
</dbReference>
<proteinExistence type="predicted"/>
<dbReference type="OrthoDB" id="8961338at2759"/>
<dbReference type="Proteomes" id="UP000565785">
    <property type="component" value="Unassembled WGS sequence"/>
</dbReference>
<keyword evidence="1" id="KW-0472">Membrane</keyword>
<keyword evidence="3" id="KW-1185">Reference proteome</keyword>
<reference evidence="2 3" key="1">
    <citation type="submission" date="2019-09" db="EMBL/GenBank/DDBJ databases">
        <title>Bird 10,000 Genomes (B10K) Project - Family phase.</title>
        <authorList>
            <person name="Zhang G."/>
        </authorList>
    </citation>
    <scope>NUCLEOTIDE SEQUENCE [LARGE SCALE GENOMIC DNA]</scope>
    <source>
        <strain evidence="2">B10K-DU-002-35</strain>
        <tissue evidence="2">Muscle</tissue>
    </source>
</reference>
<comment type="caution">
    <text evidence="2">The sequence shown here is derived from an EMBL/GenBank/DDBJ whole genome shotgun (WGS) entry which is preliminary data.</text>
</comment>
<dbReference type="AlphaFoldDB" id="A0A7L1N7I2"/>
<evidence type="ECO:0000313" key="3">
    <source>
        <dbReference type="Proteomes" id="UP000565785"/>
    </source>
</evidence>